<dbReference type="CDD" id="cd00592">
    <property type="entry name" value="HTH_MerR-like"/>
    <property type="match status" value="1"/>
</dbReference>
<reference evidence="6 7" key="1">
    <citation type="journal article" date="2014" name="Genome Announc.">
        <title>Draft Genome Sequence of Brevibacillus panacihumi Strain W25, a Halotolerant Hydrocarbon-Degrading Bacterium.</title>
        <authorList>
            <person name="Wang X."/>
            <person name="Jin D."/>
            <person name="Zhou L."/>
            <person name="Wu L."/>
            <person name="An W."/>
            <person name="Chen Y."/>
            <person name="Zhao L."/>
        </authorList>
    </citation>
    <scope>NUCLEOTIDE SEQUENCE [LARGE SCALE GENOMIC DNA]</scope>
    <source>
        <strain evidence="6 7">W25</strain>
    </source>
</reference>
<evidence type="ECO:0000256" key="4">
    <source>
        <dbReference type="ARBA" id="ARBA00023163"/>
    </source>
</evidence>
<dbReference type="OrthoDB" id="9791488at2"/>
<gene>
    <name evidence="6" type="ORF">T458_09865</name>
</gene>
<proteinExistence type="predicted"/>
<dbReference type="SMART" id="SM00422">
    <property type="entry name" value="HTH_MERR"/>
    <property type="match status" value="1"/>
</dbReference>
<keyword evidence="2" id="KW-0805">Transcription regulation</keyword>
<keyword evidence="4" id="KW-0804">Transcription</keyword>
<keyword evidence="1" id="KW-0678">Repressor</keyword>
<evidence type="ECO:0000256" key="2">
    <source>
        <dbReference type="ARBA" id="ARBA00023015"/>
    </source>
</evidence>
<dbReference type="Pfam" id="PF13411">
    <property type="entry name" value="MerR_1"/>
    <property type="match status" value="1"/>
</dbReference>
<dbReference type="PANTHER" id="PTHR30204">
    <property type="entry name" value="REDOX-CYCLING DRUG-SENSING TRANSCRIPTIONAL ACTIVATOR SOXR"/>
    <property type="match status" value="1"/>
</dbReference>
<dbReference type="PRINTS" id="PR00040">
    <property type="entry name" value="HTHMERR"/>
</dbReference>
<dbReference type="GO" id="GO:0003700">
    <property type="term" value="F:DNA-binding transcription factor activity"/>
    <property type="evidence" value="ECO:0007669"/>
    <property type="project" value="InterPro"/>
</dbReference>
<evidence type="ECO:0000256" key="3">
    <source>
        <dbReference type="ARBA" id="ARBA00023125"/>
    </source>
</evidence>
<organism evidence="6 7">
    <name type="scientific">Brevibacillus panacihumi W25</name>
    <dbReference type="NCBI Taxonomy" id="1408254"/>
    <lineage>
        <taxon>Bacteria</taxon>
        <taxon>Bacillati</taxon>
        <taxon>Bacillota</taxon>
        <taxon>Bacilli</taxon>
        <taxon>Bacillales</taxon>
        <taxon>Paenibacillaceae</taxon>
        <taxon>Brevibacillus</taxon>
    </lineage>
</organism>
<dbReference type="eggNOG" id="COG0789">
    <property type="taxonomic scope" value="Bacteria"/>
</dbReference>
<dbReference type="PATRIC" id="fig|1408254.3.peg.1951"/>
<protein>
    <submittedName>
        <fullName evidence="6">MarR family transcriptional regulator</fullName>
    </submittedName>
</protein>
<dbReference type="InterPro" id="IPR000551">
    <property type="entry name" value="MerR-type_HTH_dom"/>
</dbReference>
<dbReference type="InterPro" id="IPR047057">
    <property type="entry name" value="MerR_fam"/>
</dbReference>
<dbReference type="GO" id="GO:0003677">
    <property type="term" value="F:DNA binding"/>
    <property type="evidence" value="ECO:0007669"/>
    <property type="project" value="UniProtKB-KW"/>
</dbReference>
<evidence type="ECO:0000313" key="6">
    <source>
        <dbReference type="EMBL" id="EST54823.1"/>
    </source>
</evidence>
<dbReference type="RefSeq" id="WP_023555941.1">
    <property type="nucleotide sequence ID" value="NZ_KI629782.1"/>
</dbReference>
<dbReference type="SUPFAM" id="SSF46955">
    <property type="entry name" value="Putative DNA-binding domain"/>
    <property type="match status" value="1"/>
</dbReference>
<accession>V6MHC9</accession>
<sequence length="145" mass="17204">MRIKEFAQKFHVSTDSIRYYEKMGLLKPTRMENGYRQYDKKCEEALQFVLVLKRLGFTLQEIESLLQLQEKPVSSECNIVSNAFMQQKIHEISQHILFYQQAYQALTQVQQLMNENKYEENKEVIQQLITDMYADIQNGGMAHEE</sequence>
<keyword evidence="3" id="KW-0238">DNA-binding</keyword>
<dbReference type="PROSITE" id="PS50937">
    <property type="entry name" value="HTH_MERR_2"/>
    <property type="match status" value="1"/>
</dbReference>
<dbReference type="EMBL" id="AYJU01000015">
    <property type="protein sequence ID" value="EST54823.1"/>
    <property type="molecule type" value="Genomic_DNA"/>
</dbReference>
<dbReference type="STRING" id="1408254.T458_09865"/>
<keyword evidence="7" id="KW-1185">Reference proteome</keyword>
<feature type="domain" description="HTH merR-type" evidence="5">
    <location>
        <begin position="1"/>
        <end position="68"/>
    </location>
</feature>
<dbReference type="InterPro" id="IPR009061">
    <property type="entry name" value="DNA-bd_dom_put_sf"/>
</dbReference>
<dbReference type="PANTHER" id="PTHR30204:SF69">
    <property type="entry name" value="MERR-FAMILY TRANSCRIPTIONAL REGULATOR"/>
    <property type="match status" value="1"/>
</dbReference>
<evidence type="ECO:0000256" key="1">
    <source>
        <dbReference type="ARBA" id="ARBA00022491"/>
    </source>
</evidence>
<dbReference type="Proteomes" id="UP000017973">
    <property type="component" value="Unassembled WGS sequence"/>
</dbReference>
<dbReference type="HOGENOM" id="CLU_060077_2_3_9"/>
<evidence type="ECO:0000259" key="5">
    <source>
        <dbReference type="PROSITE" id="PS50937"/>
    </source>
</evidence>
<dbReference type="Gene3D" id="1.10.1660.10">
    <property type="match status" value="1"/>
</dbReference>
<name>V6MHC9_9BACL</name>
<dbReference type="AlphaFoldDB" id="V6MHC9"/>
<evidence type="ECO:0000313" key="7">
    <source>
        <dbReference type="Proteomes" id="UP000017973"/>
    </source>
</evidence>
<comment type="caution">
    <text evidence="6">The sequence shown here is derived from an EMBL/GenBank/DDBJ whole genome shotgun (WGS) entry which is preliminary data.</text>
</comment>